<comment type="caution">
    <text evidence="12">The sequence shown here is derived from an EMBL/GenBank/DDBJ whole genome shotgun (WGS) entry which is preliminary data.</text>
</comment>
<organism evidence="12 13">
    <name type="scientific">Candidatus Shapirobacteria bacterium CG09_land_8_20_14_0_10_49_15</name>
    <dbReference type="NCBI Taxonomy" id="1974482"/>
    <lineage>
        <taxon>Bacteria</taxon>
        <taxon>Candidatus Shapironibacteriota</taxon>
    </lineage>
</organism>
<evidence type="ECO:0000256" key="2">
    <source>
        <dbReference type="ARBA" id="ARBA00006490"/>
    </source>
</evidence>
<keyword evidence="5" id="KW-0479">Metal-binding</keyword>
<evidence type="ECO:0000256" key="6">
    <source>
        <dbReference type="ARBA" id="ARBA00022898"/>
    </source>
</evidence>
<evidence type="ECO:0000256" key="4">
    <source>
        <dbReference type="ARBA" id="ARBA00022679"/>
    </source>
</evidence>
<proteinExistence type="inferred from homology"/>
<dbReference type="PANTHER" id="PTHR11601:SF34">
    <property type="entry name" value="CYSTEINE DESULFURASE"/>
    <property type="match status" value="1"/>
</dbReference>
<dbReference type="InterPro" id="IPR015424">
    <property type="entry name" value="PyrdxlP-dep_Trfase"/>
</dbReference>
<feature type="domain" description="Aminotransferase class V" evidence="11">
    <location>
        <begin position="5"/>
        <end position="386"/>
    </location>
</feature>
<dbReference type="Gene3D" id="3.40.640.10">
    <property type="entry name" value="Type I PLP-dependent aspartate aminotransferase-like (Major domain)"/>
    <property type="match status" value="1"/>
</dbReference>
<dbReference type="Pfam" id="PF00266">
    <property type="entry name" value="Aminotran_5"/>
    <property type="match status" value="1"/>
</dbReference>
<keyword evidence="8" id="KW-0411">Iron-sulfur</keyword>
<dbReference type="InterPro" id="IPR000192">
    <property type="entry name" value="Aminotrans_V_dom"/>
</dbReference>
<accession>A0A2M6XBL2</accession>
<name>A0A2M6XBL2_9BACT</name>
<dbReference type="GO" id="GO:0046872">
    <property type="term" value="F:metal ion binding"/>
    <property type="evidence" value="ECO:0007669"/>
    <property type="project" value="UniProtKB-KW"/>
</dbReference>
<evidence type="ECO:0000256" key="8">
    <source>
        <dbReference type="ARBA" id="ARBA00023014"/>
    </source>
</evidence>
<evidence type="ECO:0000256" key="7">
    <source>
        <dbReference type="ARBA" id="ARBA00023004"/>
    </source>
</evidence>
<dbReference type="Gene3D" id="1.10.260.50">
    <property type="match status" value="1"/>
</dbReference>
<evidence type="ECO:0000256" key="9">
    <source>
        <dbReference type="ARBA" id="ARBA00050776"/>
    </source>
</evidence>
<dbReference type="EMBL" id="PEZK01000004">
    <property type="protein sequence ID" value="PIU02443.1"/>
    <property type="molecule type" value="Genomic_DNA"/>
</dbReference>
<comment type="similarity">
    <text evidence="2">Belongs to the class-V pyridoxal-phosphate-dependent aminotransferase family. NifS/IscS subfamily.</text>
</comment>
<gene>
    <name evidence="12" type="ORF">COT66_00215</name>
</gene>
<dbReference type="InterPro" id="IPR016454">
    <property type="entry name" value="Cysteine_dSase"/>
</dbReference>
<comment type="cofactor">
    <cofactor evidence="1 10">
        <name>pyridoxal 5'-phosphate</name>
        <dbReference type="ChEBI" id="CHEBI:597326"/>
    </cofactor>
</comment>
<keyword evidence="4" id="KW-0808">Transferase</keyword>
<dbReference type="PIRSF" id="PIRSF005572">
    <property type="entry name" value="NifS"/>
    <property type="match status" value="1"/>
</dbReference>
<dbReference type="AlphaFoldDB" id="A0A2M6XBL2"/>
<dbReference type="InterPro" id="IPR015421">
    <property type="entry name" value="PyrdxlP-dep_Trfase_major"/>
</dbReference>
<evidence type="ECO:0000313" key="13">
    <source>
        <dbReference type="Proteomes" id="UP000231214"/>
    </source>
</evidence>
<dbReference type="InterPro" id="IPR015422">
    <property type="entry name" value="PyrdxlP-dep_Trfase_small"/>
</dbReference>
<evidence type="ECO:0000259" key="11">
    <source>
        <dbReference type="Pfam" id="PF00266"/>
    </source>
</evidence>
<reference evidence="13" key="1">
    <citation type="submission" date="2017-09" db="EMBL/GenBank/DDBJ databases">
        <title>Depth-based differentiation of microbial function through sediment-hosted aquifers and enrichment of novel symbionts in the deep terrestrial subsurface.</title>
        <authorList>
            <person name="Probst A.J."/>
            <person name="Ladd B."/>
            <person name="Jarett J.K."/>
            <person name="Geller-Mcgrath D.E."/>
            <person name="Sieber C.M.K."/>
            <person name="Emerson J.B."/>
            <person name="Anantharaman K."/>
            <person name="Thomas B.C."/>
            <person name="Malmstrom R."/>
            <person name="Stieglmeier M."/>
            <person name="Klingl A."/>
            <person name="Woyke T."/>
            <person name="Ryan C.M."/>
            <person name="Banfield J.F."/>
        </authorList>
    </citation>
    <scope>NUCLEOTIDE SEQUENCE [LARGE SCALE GENOMIC DNA]</scope>
</reference>
<dbReference type="GO" id="GO:0031071">
    <property type="term" value="F:cysteine desulfurase activity"/>
    <property type="evidence" value="ECO:0007669"/>
    <property type="project" value="UniProtKB-EC"/>
</dbReference>
<dbReference type="Gene3D" id="3.90.1150.10">
    <property type="entry name" value="Aspartate Aminotransferase, domain 1"/>
    <property type="match status" value="1"/>
</dbReference>
<keyword evidence="7" id="KW-0408">Iron</keyword>
<protein>
    <recommendedName>
        <fullName evidence="3">cysteine desulfurase</fullName>
        <ecNumber evidence="3">2.8.1.7</ecNumber>
    </recommendedName>
</protein>
<dbReference type="PANTHER" id="PTHR11601">
    <property type="entry name" value="CYSTEINE DESULFURYLASE FAMILY MEMBER"/>
    <property type="match status" value="1"/>
</dbReference>
<keyword evidence="6" id="KW-0663">Pyridoxal phosphate</keyword>
<dbReference type="GO" id="GO:0051536">
    <property type="term" value="F:iron-sulfur cluster binding"/>
    <property type="evidence" value="ECO:0007669"/>
    <property type="project" value="UniProtKB-KW"/>
</dbReference>
<evidence type="ECO:0000256" key="10">
    <source>
        <dbReference type="RuleBase" id="RU004504"/>
    </source>
</evidence>
<dbReference type="SUPFAM" id="SSF53383">
    <property type="entry name" value="PLP-dependent transferases"/>
    <property type="match status" value="1"/>
</dbReference>
<evidence type="ECO:0000313" key="12">
    <source>
        <dbReference type="EMBL" id="PIU02443.1"/>
    </source>
</evidence>
<evidence type="ECO:0000256" key="3">
    <source>
        <dbReference type="ARBA" id="ARBA00012239"/>
    </source>
</evidence>
<sequence>MKKAYLDNAATTAVDPQVLAAMQPYFSQKYGNASEPHRWGQEARVALDQARDQVATFLGAKSGEIIFTAGATESINFAHKGLIEALFQKFSSSNFQFSRKLHIITSSIEHKAVLETCRHLEKRGWVQVTTLPVDKYGLVKAADVAKAIKPNTVLVSVMYVNNEVGTVQPVAAIGKLLKKLNQLRVMSHQPPVYFHTDATQAVQYLDCQVDQLGVDLLSLTGHKIYAPKGIGALYVRQGTPLVRQLDGGGQEFNTRAGTENVPYIVGLGAAIERVSRVDQDTKLTKIIKLRDKLIKGVLQIPGAVLTGHPIKRAPHIASFAFRGAEGEAILLYLSEKGIAAASGSACTSGQLQASHVLTAMGVKPELVHGSLRLSLGKDNTEAEVNYVLQTLPVVIKKLRAMAPK</sequence>
<dbReference type="PROSITE" id="PS00595">
    <property type="entry name" value="AA_TRANSFER_CLASS_5"/>
    <property type="match status" value="1"/>
</dbReference>
<evidence type="ECO:0000256" key="1">
    <source>
        <dbReference type="ARBA" id="ARBA00001933"/>
    </source>
</evidence>
<dbReference type="InterPro" id="IPR020578">
    <property type="entry name" value="Aminotrans_V_PyrdxlP_BS"/>
</dbReference>
<evidence type="ECO:0000256" key="5">
    <source>
        <dbReference type="ARBA" id="ARBA00022723"/>
    </source>
</evidence>
<dbReference type="Proteomes" id="UP000231214">
    <property type="component" value="Unassembled WGS sequence"/>
</dbReference>
<comment type="catalytic activity">
    <reaction evidence="9">
        <text>(sulfur carrier)-H + L-cysteine = (sulfur carrier)-SH + L-alanine</text>
        <dbReference type="Rhea" id="RHEA:43892"/>
        <dbReference type="Rhea" id="RHEA-COMP:14737"/>
        <dbReference type="Rhea" id="RHEA-COMP:14739"/>
        <dbReference type="ChEBI" id="CHEBI:29917"/>
        <dbReference type="ChEBI" id="CHEBI:35235"/>
        <dbReference type="ChEBI" id="CHEBI:57972"/>
        <dbReference type="ChEBI" id="CHEBI:64428"/>
        <dbReference type="EC" id="2.8.1.7"/>
    </reaction>
</comment>
<dbReference type="EC" id="2.8.1.7" evidence="3"/>